<dbReference type="InterPro" id="IPR036965">
    <property type="entry name" value="Terpene_synth_N_sf"/>
</dbReference>
<feature type="domain" description="Terpene synthase N-terminal" evidence="1">
    <location>
        <begin position="1"/>
        <end position="48"/>
    </location>
</feature>
<evidence type="ECO:0000259" key="1">
    <source>
        <dbReference type="Pfam" id="PF01397"/>
    </source>
</evidence>
<accession>A0A103Y1T8</accession>
<dbReference type="SUPFAM" id="SSF48239">
    <property type="entry name" value="Terpenoid cyclases/Protein prenyltransferases"/>
    <property type="match status" value="1"/>
</dbReference>
<dbReference type="Pfam" id="PF01397">
    <property type="entry name" value="Terpene_synth"/>
    <property type="match status" value="1"/>
</dbReference>
<dbReference type="GO" id="GO:0010333">
    <property type="term" value="F:terpene synthase activity"/>
    <property type="evidence" value="ECO:0007669"/>
    <property type="project" value="InterPro"/>
</dbReference>
<dbReference type="InterPro" id="IPR008930">
    <property type="entry name" value="Terpenoid_cyclase/PrenylTrfase"/>
</dbReference>
<gene>
    <name evidence="2" type="ORF">Ccrd_020784</name>
</gene>
<dbReference type="Gene3D" id="1.50.10.130">
    <property type="entry name" value="Terpene synthase, N-terminal domain"/>
    <property type="match status" value="1"/>
</dbReference>
<dbReference type="GO" id="GO:0016114">
    <property type="term" value="P:terpenoid biosynthetic process"/>
    <property type="evidence" value="ECO:0007669"/>
    <property type="project" value="InterPro"/>
</dbReference>
<dbReference type="SUPFAM" id="SSF48576">
    <property type="entry name" value="Terpenoid synthases"/>
    <property type="match status" value="1"/>
</dbReference>
<proteinExistence type="predicted"/>
<organism evidence="2 3">
    <name type="scientific">Cynara cardunculus var. scolymus</name>
    <name type="common">Globe artichoke</name>
    <name type="synonym">Cynara scolymus</name>
    <dbReference type="NCBI Taxonomy" id="59895"/>
    <lineage>
        <taxon>Eukaryota</taxon>
        <taxon>Viridiplantae</taxon>
        <taxon>Streptophyta</taxon>
        <taxon>Embryophyta</taxon>
        <taxon>Tracheophyta</taxon>
        <taxon>Spermatophyta</taxon>
        <taxon>Magnoliopsida</taxon>
        <taxon>eudicotyledons</taxon>
        <taxon>Gunneridae</taxon>
        <taxon>Pentapetalae</taxon>
        <taxon>asterids</taxon>
        <taxon>campanulids</taxon>
        <taxon>Asterales</taxon>
        <taxon>Asteraceae</taxon>
        <taxon>Carduoideae</taxon>
        <taxon>Cardueae</taxon>
        <taxon>Carduinae</taxon>
        <taxon>Cynara</taxon>
    </lineage>
</organism>
<dbReference type="AlphaFoldDB" id="A0A103Y1T8"/>
<evidence type="ECO:0000313" key="2">
    <source>
        <dbReference type="EMBL" id="KVI00955.1"/>
    </source>
</evidence>
<reference evidence="2 3" key="1">
    <citation type="journal article" date="2016" name="Sci. Rep.">
        <title>The genome sequence of the outbreeding globe artichoke constructed de novo incorporating a phase-aware low-pass sequencing strategy of F1 progeny.</title>
        <authorList>
            <person name="Scaglione D."/>
            <person name="Reyes-Chin-Wo S."/>
            <person name="Acquadro A."/>
            <person name="Froenicke L."/>
            <person name="Portis E."/>
            <person name="Beitel C."/>
            <person name="Tirone M."/>
            <person name="Mauro R."/>
            <person name="Lo Monaco A."/>
            <person name="Mauromicale G."/>
            <person name="Faccioli P."/>
            <person name="Cattivelli L."/>
            <person name="Rieseberg L."/>
            <person name="Michelmore R."/>
            <person name="Lanteri S."/>
        </authorList>
    </citation>
    <scope>NUCLEOTIDE SEQUENCE [LARGE SCALE GENOMIC DNA]</scope>
    <source>
        <strain evidence="2">2C</strain>
    </source>
</reference>
<dbReference type="PANTHER" id="PTHR31225:SF254">
    <property type="entry name" value="LYASE"/>
    <property type="match status" value="1"/>
</dbReference>
<dbReference type="PANTHER" id="PTHR31225">
    <property type="entry name" value="OS04G0344100 PROTEIN-RELATED"/>
    <property type="match status" value="1"/>
</dbReference>
<comment type="caution">
    <text evidence="2">The sequence shown here is derived from an EMBL/GenBank/DDBJ whole genome shotgun (WGS) entry which is preliminary data.</text>
</comment>
<name>A0A103Y1T8_CYNCS</name>
<dbReference type="Gramene" id="KVI00955">
    <property type="protein sequence ID" value="KVI00955"/>
    <property type="gene ID" value="Ccrd_020784"/>
</dbReference>
<keyword evidence="3" id="KW-1185">Reference proteome</keyword>
<dbReference type="Gene3D" id="1.10.600.10">
    <property type="entry name" value="Farnesyl Diphosphate Synthase"/>
    <property type="match status" value="1"/>
</dbReference>
<dbReference type="InterPro" id="IPR008949">
    <property type="entry name" value="Isoprenoid_synthase_dom_sf"/>
</dbReference>
<protein>
    <submittedName>
        <fullName evidence="2">Terpene synthase, N-terminal domain-containing protein</fullName>
    </submittedName>
</protein>
<dbReference type="STRING" id="59895.A0A103Y1T8"/>
<sequence>MLNFYECAHLGINGEHILDEALVFTKTQLKRIVNNLEGNLAEQVKHALMRPFHRGMPMVEARLYFSNYKEECSRYDSLRKLGCAHFNYLRLLQKKELYIVSKSEFNALEQLPEYIKPFYKILLNVYAELEMQDGRSHFINAAKQAFERERGQSTTGVGAYMKTFRVSDEDVAIEEIMKMIESAWKDIKEGCLKPREVSMDVIAPILNLARMIDVVYKHDDGFTFPEKALKVYITLLFVDSAPVY</sequence>
<dbReference type="InterPro" id="IPR050148">
    <property type="entry name" value="Terpene_synthase-like"/>
</dbReference>
<dbReference type="OMA" id="RSHFINA"/>
<dbReference type="InterPro" id="IPR001906">
    <property type="entry name" value="Terpene_synth_N"/>
</dbReference>
<dbReference type="EMBL" id="LEKV01003159">
    <property type="protein sequence ID" value="KVI00955.1"/>
    <property type="molecule type" value="Genomic_DNA"/>
</dbReference>
<dbReference type="Proteomes" id="UP000243975">
    <property type="component" value="Unassembled WGS sequence"/>
</dbReference>
<evidence type="ECO:0000313" key="3">
    <source>
        <dbReference type="Proteomes" id="UP000243975"/>
    </source>
</evidence>